<feature type="domain" description="Multi-ubiquitin" evidence="1">
    <location>
        <begin position="148"/>
        <end position="218"/>
    </location>
</feature>
<protein>
    <recommendedName>
        <fullName evidence="1">Multi-ubiquitin domain-containing protein</fullName>
    </recommendedName>
</protein>
<sequence>MEDENPKLRILVDGREIELPSTEPSGRDVLAALGADPDSRDVLIRVDGGWARLMAPSNPVVGLDGEAHFRLHRNATLRYLRVDDAVWEWGAPGIQEHDIREIAGIPDGRRLFQAGDVLRTGEVVDLTVDWVPKVESRPEMAGALTVPVVVNGRRQSLAVPEVSFEDLVGIAYPDVPAISNSMFTVTYRRGPLDRPEGSLAPTQRLRAVHGVVFNVTATNKS</sequence>
<evidence type="ECO:0000313" key="2">
    <source>
        <dbReference type="EMBL" id="EQB11633.1"/>
    </source>
</evidence>
<evidence type="ECO:0000259" key="1">
    <source>
        <dbReference type="Pfam" id="PF14452"/>
    </source>
</evidence>
<evidence type="ECO:0000313" key="3">
    <source>
        <dbReference type="Proteomes" id="UP000015525"/>
    </source>
</evidence>
<dbReference type="RefSeq" id="WP_021236968.1">
    <property type="nucleotide sequence ID" value="NZ_ATHO01000023.1"/>
</dbReference>
<name>T0HHJ8_9SPHN</name>
<dbReference type="Proteomes" id="UP000015525">
    <property type="component" value="Unassembled WGS sequence"/>
</dbReference>
<dbReference type="PATRIC" id="fig|1329909.3.peg.620"/>
<proteinExistence type="predicted"/>
<organism evidence="2 3">
    <name type="scientific">Sphingobium quisquiliarum P25</name>
    <dbReference type="NCBI Taxonomy" id="1329909"/>
    <lineage>
        <taxon>Bacteria</taxon>
        <taxon>Pseudomonadati</taxon>
        <taxon>Pseudomonadota</taxon>
        <taxon>Alphaproteobacteria</taxon>
        <taxon>Sphingomonadales</taxon>
        <taxon>Sphingomonadaceae</taxon>
        <taxon>Sphingobium</taxon>
    </lineage>
</organism>
<reference evidence="2 3" key="1">
    <citation type="journal article" date="2013" name="Genome Announc.">
        <title>Draft Genome Sequence of Sphingobium quisquiliarum Strain P25T, a Novel Hexachlorocyclohexane (HCH)-Degrading Bacterium Isolated from an HCH Dumpsite.</title>
        <authorList>
            <person name="Kumar Singh A."/>
            <person name="Sangwan N."/>
            <person name="Sharma A."/>
            <person name="Gupta V."/>
            <person name="Khurana J.P."/>
            <person name="Lal R."/>
        </authorList>
    </citation>
    <scope>NUCLEOTIDE SEQUENCE [LARGE SCALE GENOMIC DNA]</scope>
    <source>
        <strain evidence="2 3">P25</strain>
    </source>
</reference>
<dbReference type="InterPro" id="IPR027802">
    <property type="entry name" value="Multi-ubiquitin_dom"/>
</dbReference>
<dbReference type="EMBL" id="ATHO01000023">
    <property type="protein sequence ID" value="EQB11633.1"/>
    <property type="molecule type" value="Genomic_DNA"/>
</dbReference>
<dbReference type="Pfam" id="PF14452">
    <property type="entry name" value="Multi_ubiq"/>
    <property type="match status" value="1"/>
</dbReference>
<accession>T0HHJ8</accession>
<keyword evidence="3" id="KW-1185">Reference proteome</keyword>
<dbReference type="AlphaFoldDB" id="T0HHJ8"/>
<gene>
    <name evidence="2" type="ORF">L288_03290</name>
</gene>
<comment type="caution">
    <text evidence="2">The sequence shown here is derived from an EMBL/GenBank/DDBJ whole genome shotgun (WGS) entry which is preliminary data.</text>
</comment>